<dbReference type="Proteomes" id="UP000001514">
    <property type="component" value="Unassembled WGS sequence"/>
</dbReference>
<dbReference type="InParanoid" id="D8RA54"/>
<accession>D8RA54</accession>
<dbReference type="Gramene" id="EFJ31008">
    <property type="protein sequence ID" value="EFJ31008"/>
    <property type="gene ID" value="SELMODRAFT_408848"/>
</dbReference>
<dbReference type="EMBL" id="GL377574">
    <property type="protein sequence ID" value="EFJ31008.1"/>
    <property type="molecule type" value="Genomic_DNA"/>
</dbReference>
<name>D8RA54_SELML</name>
<gene>
    <name evidence="2" type="ORF">SELMODRAFT_408848</name>
</gene>
<evidence type="ECO:0000313" key="3">
    <source>
        <dbReference type="Proteomes" id="UP000001514"/>
    </source>
</evidence>
<dbReference type="HOGENOM" id="CLU_1573321_0_0_1"/>
<reference evidence="2 3" key="1">
    <citation type="journal article" date="2011" name="Science">
        <title>The Selaginella genome identifies genetic changes associated with the evolution of vascular plants.</title>
        <authorList>
            <person name="Banks J.A."/>
            <person name="Nishiyama T."/>
            <person name="Hasebe M."/>
            <person name="Bowman J.L."/>
            <person name="Gribskov M."/>
            <person name="dePamphilis C."/>
            <person name="Albert V.A."/>
            <person name="Aono N."/>
            <person name="Aoyama T."/>
            <person name="Ambrose B.A."/>
            <person name="Ashton N.W."/>
            <person name="Axtell M.J."/>
            <person name="Barker E."/>
            <person name="Barker M.S."/>
            <person name="Bennetzen J.L."/>
            <person name="Bonawitz N.D."/>
            <person name="Chapple C."/>
            <person name="Cheng C."/>
            <person name="Correa L.G."/>
            <person name="Dacre M."/>
            <person name="DeBarry J."/>
            <person name="Dreyer I."/>
            <person name="Elias M."/>
            <person name="Engstrom E.M."/>
            <person name="Estelle M."/>
            <person name="Feng L."/>
            <person name="Finet C."/>
            <person name="Floyd S.K."/>
            <person name="Frommer W.B."/>
            <person name="Fujita T."/>
            <person name="Gramzow L."/>
            <person name="Gutensohn M."/>
            <person name="Harholt J."/>
            <person name="Hattori M."/>
            <person name="Heyl A."/>
            <person name="Hirai T."/>
            <person name="Hiwatashi Y."/>
            <person name="Ishikawa M."/>
            <person name="Iwata M."/>
            <person name="Karol K.G."/>
            <person name="Koehler B."/>
            <person name="Kolukisaoglu U."/>
            <person name="Kubo M."/>
            <person name="Kurata T."/>
            <person name="Lalonde S."/>
            <person name="Li K."/>
            <person name="Li Y."/>
            <person name="Litt A."/>
            <person name="Lyons E."/>
            <person name="Manning G."/>
            <person name="Maruyama T."/>
            <person name="Michael T.P."/>
            <person name="Mikami K."/>
            <person name="Miyazaki S."/>
            <person name="Morinaga S."/>
            <person name="Murata T."/>
            <person name="Mueller-Roeber B."/>
            <person name="Nelson D.R."/>
            <person name="Obara M."/>
            <person name="Oguri Y."/>
            <person name="Olmstead R.G."/>
            <person name="Onodera N."/>
            <person name="Petersen B.L."/>
            <person name="Pils B."/>
            <person name="Prigge M."/>
            <person name="Rensing S.A."/>
            <person name="Riano-Pachon D.M."/>
            <person name="Roberts A.W."/>
            <person name="Sato Y."/>
            <person name="Scheller H.V."/>
            <person name="Schulz B."/>
            <person name="Schulz C."/>
            <person name="Shakirov E.V."/>
            <person name="Shibagaki N."/>
            <person name="Shinohara N."/>
            <person name="Shippen D.E."/>
            <person name="Soerensen I."/>
            <person name="Sotooka R."/>
            <person name="Sugimoto N."/>
            <person name="Sugita M."/>
            <person name="Sumikawa N."/>
            <person name="Tanurdzic M."/>
            <person name="Theissen G."/>
            <person name="Ulvskov P."/>
            <person name="Wakazuki S."/>
            <person name="Weng J.K."/>
            <person name="Willats W.W."/>
            <person name="Wipf D."/>
            <person name="Wolf P.G."/>
            <person name="Yang L."/>
            <person name="Zimmer A.D."/>
            <person name="Zhu Q."/>
            <person name="Mitros T."/>
            <person name="Hellsten U."/>
            <person name="Loque D."/>
            <person name="Otillar R."/>
            <person name="Salamov A."/>
            <person name="Schmutz J."/>
            <person name="Shapiro H."/>
            <person name="Lindquist E."/>
            <person name="Lucas S."/>
            <person name="Rokhsar D."/>
            <person name="Grigoriev I.V."/>
        </authorList>
    </citation>
    <scope>NUCLEOTIDE SEQUENCE [LARGE SCALE GENOMIC DNA]</scope>
</reference>
<dbReference type="AlphaFoldDB" id="D8RA54"/>
<dbReference type="KEGG" id="smo:SELMODRAFT_408848"/>
<evidence type="ECO:0000313" key="2">
    <source>
        <dbReference type="EMBL" id="EFJ31008.1"/>
    </source>
</evidence>
<protein>
    <submittedName>
        <fullName evidence="2">Uncharacterized protein</fullName>
    </submittedName>
</protein>
<feature type="signal peptide" evidence="1">
    <location>
        <begin position="1"/>
        <end position="19"/>
    </location>
</feature>
<sequence length="170" mass="19276">MTCWTTSAINLTWLTTTLAASTVADSWIPSTGQAPGVFQLTVPIKALEYEALEWIVNFEDYYQNCQNIPMTFSASKFVWVSHCKGGNVHVVEELIAVEALGDQKMCCRRPPWLIMEKKFEISRKTTESPNFGMTLTKSTNKRTLSKRISHGKRPFGLTIMNEEQGYWISS</sequence>
<evidence type="ECO:0000256" key="1">
    <source>
        <dbReference type="SAM" id="SignalP"/>
    </source>
</evidence>
<keyword evidence="1" id="KW-0732">Signal</keyword>
<feature type="chain" id="PRO_5003121641" evidence="1">
    <location>
        <begin position="20"/>
        <end position="170"/>
    </location>
</feature>
<proteinExistence type="predicted"/>
<organism evidence="3">
    <name type="scientific">Selaginella moellendorffii</name>
    <name type="common">Spikemoss</name>
    <dbReference type="NCBI Taxonomy" id="88036"/>
    <lineage>
        <taxon>Eukaryota</taxon>
        <taxon>Viridiplantae</taxon>
        <taxon>Streptophyta</taxon>
        <taxon>Embryophyta</taxon>
        <taxon>Tracheophyta</taxon>
        <taxon>Lycopodiopsida</taxon>
        <taxon>Selaginellales</taxon>
        <taxon>Selaginellaceae</taxon>
        <taxon>Selaginella</taxon>
    </lineage>
</organism>
<keyword evidence="3" id="KW-1185">Reference proteome</keyword>